<sequence length="349" mass="41418">MKVVIELHTKQALNISINIDPKISFNIFLRGVIDTCFNQGAQAYYEEALEFYLDNGLNILPNDIRSLENLGFTNNCTFYFKNKFKNQKKIDNSRIYKVLVDLENKMIQLFVQQLQTTPVSFIFQDILVELIQIYKLDITFSFFFFINDIQVQPFDIRLMSDFQKNGGITIKLVIRKQQPNQDSIEKYQFAVNQCKQIKICQKKIIMIENDQMKMQFLTSTHISLQEIFEKIIWDLQIQDNIIQYQINNKKSFQLLNIQAINNFKFEIYKGNFWYVFKLIGDFNKKMQISGLIDGNNYVIEETMPINTSIMEFLKDVKFKLFGPKQNNYSEELIEQKDDHIELNYSMIKK</sequence>
<organism evidence="1 2">
    <name type="scientific">Paramecium octaurelia</name>
    <dbReference type="NCBI Taxonomy" id="43137"/>
    <lineage>
        <taxon>Eukaryota</taxon>
        <taxon>Sar</taxon>
        <taxon>Alveolata</taxon>
        <taxon>Ciliophora</taxon>
        <taxon>Intramacronucleata</taxon>
        <taxon>Oligohymenophorea</taxon>
        <taxon>Peniculida</taxon>
        <taxon>Parameciidae</taxon>
        <taxon>Paramecium</taxon>
    </lineage>
</organism>
<reference evidence="1" key="1">
    <citation type="submission" date="2021-01" db="EMBL/GenBank/DDBJ databases">
        <authorList>
            <consortium name="Genoscope - CEA"/>
            <person name="William W."/>
        </authorList>
    </citation>
    <scope>NUCLEOTIDE SEQUENCE</scope>
</reference>
<name>A0A8S1TR83_PAROT</name>
<protein>
    <submittedName>
        <fullName evidence="1">Uncharacterized protein</fullName>
    </submittedName>
</protein>
<evidence type="ECO:0000313" key="1">
    <source>
        <dbReference type="EMBL" id="CAD8154077.1"/>
    </source>
</evidence>
<dbReference type="Proteomes" id="UP000683925">
    <property type="component" value="Unassembled WGS sequence"/>
</dbReference>
<proteinExistence type="predicted"/>
<accession>A0A8S1TR83</accession>
<dbReference type="AlphaFoldDB" id="A0A8S1TR83"/>
<evidence type="ECO:0000313" key="2">
    <source>
        <dbReference type="Proteomes" id="UP000683925"/>
    </source>
</evidence>
<keyword evidence="2" id="KW-1185">Reference proteome</keyword>
<gene>
    <name evidence="1" type="ORF">POCTA_138.1.T0280350</name>
</gene>
<dbReference type="EMBL" id="CAJJDP010000028">
    <property type="protein sequence ID" value="CAD8154077.1"/>
    <property type="molecule type" value="Genomic_DNA"/>
</dbReference>
<comment type="caution">
    <text evidence="1">The sequence shown here is derived from an EMBL/GenBank/DDBJ whole genome shotgun (WGS) entry which is preliminary data.</text>
</comment>